<dbReference type="Proteomes" id="UP001164746">
    <property type="component" value="Chromosome 14"/>
</dbReference>
<accession>A0ABY7FSK0</accession>
<protein>
    <recommendedName>
        <fullName evidence="3">Reverse transcriptase/retrotransposon-derived protein RNase H-like domain-containing protein</fullName>
    </recommendedName>
</protein>
<proteinExistence type="predicted"/>
<feature type="non-terminal residue" evidence="1">
    <location>
        <position position="1"/>
    </location>
</feature>
<gene>
    <name evidence="1" type="ORF">MAR_010694</name>
</gene>
<sequence length="197" mass="22383">MTNALFIFRHCSKKILRCVRRDLFKEDARCYCSVKDSDGAKAKGQNFRDVILRKWISPSEEEARSMESLFPNAKETMGLVCTGSERAQVLDRQSVAGFLEHLAGMQTPALNNSTNFNLIQSIHQREDDNVYWLSTLQVHWPLSFSVTSESTNYELYVDASGMGMGGYLLANDTEQIHWISDSWSNEQHGYNLVDADS</sequence>
<organism evidence="1 2">
    <name type="scientific">Mya arenaria</name>
    <name type="common">Soft-shell clam</name>
    <dbReference type="NCBI Taxonomy" id="6604"/>
    <lineage>
        <taxon>Eukaryota</taxon>
        <taxon>Metazoa</taxon>
        <taxon>Spiralia</taxon>
        <taxon>Lophotrochozoa</taxon>
        <taxon>Mollusca</taxon>
        <taxon>Bivalvia</taxon>
        <taxon>Autobranchia</taxon>
        <taxon>Heteroconchia</taxon>
        <taxon>Euheterodonta</taxon>
        <taxon>Imparidentia</taxon>
        <taxon>Neoheterodontei</taxon>
        <taxon>Myida</taxon>
        <taxon>Myoidea</taxon>
        <taxon>Myidae</taxon>
        <taxon>Mya</taxon>
    </lineage>
</organism>
<dbReference type="EMBL" id="CP111025">
    <property type="protein sequence ID" value="WAR24990.1"/>
    <property type="molecule type" value="Genomic_DNA"/>
</dbReference>
<reference evidence="1" key="1">
    <citation type="submission" date="2022-11" db="EMBL/GenBank/DDBJ databases">
        <title>Centuries of genome instability and evolution in soft-shell clam transmissible cancer (bioRxiv).</title>
        <authorList>
            <person name="Hart S.F.M."/>
            <person name="Yonemitsu M.A."/>
            <person name="Giersch R.M."/>
            <person name="Beal B.F."/>
            <person name="Arriagada G."/>
            <person name="Davis B.W."/>
            <person name="Ostrander E.A."/>
            <person name="Goff S.P."/>
            <person name="Metzger M.J."/>
        </authorList>
    </citation>
    <scope>NUCLEOTIDE SEQUENCE</scope>
    <source>
        <strain evidence="1">MELC-2E11</strain>
        <tissue evidence="1">Siphon/mantle</tissue>
    </source>
</reference>
<evidence type="ECO:0000313" key="2">
    <source>
        <dbReference type="Proteomes" id="UP001164746"/>
    </source>
</evidence>
<evidence type="ECO:0008006" key="3">
    <source>
        <dbReference type="Google" id="ProtNLM"/>
    </source>
</evidence>
<keyword evidence="2" id="KW-1185">Reference proteome</keyword>
<name>A0ABY7FSK0_MYAAR</name>
<evidence type="ECO:0000313" key="1">
    <source>
        <dbReference type="EMBL" id="WAR24990.1"/>
    </source>
</evidence>